<evidence type="ECO:0008006" key="3">
    <source>
        <dbReference type="Google" id="ProtNLM"/>
    </source>
</evidence>
<sequence length="89" mass="10416">MVRYSGFLSNRKRGKLLPKVYKALEMTPRKKPETPGFAVLMKGFLRTDPYKCILCGDRLLFTSAQMGKKATELLSERLHHMEKKRWLRS</sequence>
<dbReference type="AlphaFoldDB" id="A0A4P7L9N6"/>
<dbReference type="KEGG" id="ans:ArsFIN_51490"/>
<reference evidence="1 2" key="1">
    <citation type="submission" date="2019-03" db="EMBL/GenBank/DDBJ databases">
        <title>Long-read sequencing reveals hyperdense prophage content in a complex bacterial symbiont genome.</title>
        <authorList>
            <person name="Frost C.L."/>
            <person name="Siozios S."/>
            <person name="Nadal-Jimenez P."/>
            <person name="Brockhurst M.A."/>
            <person name="King K.C."/>
            <person name="Darby A.C."/>
            <person name="Hurst G.D.D."/>
        </authorList>
    </citation>
    <scope>NUCLEOTIDE SEQUENCE [LARGE SCALE GENOMIC DNA]</scope>
    <source>
        <strain evidence="1 2">FIN</strain>
        <plasmid evidence="2">parsfin8</plasmid>
    </source>
</reference>
<keyword evidence="1" id="KW-0614">Plasmid</keyword>
<organism evidence="1 2">
    <name type="scientific">Arsenophonus nasoniae</name>
    <name type="common">son-killer infecting Nasonia vitripennis</name>
    <dbReference type="NCBI Taxonomy" id="638"/>
    <lineage>
        <taxon>Bacteria</taxon>
        <taxon>Pseudomonadati</taxon>
        <taxon>Pseudomonadota</taxon>
        <taxon>Gammaproteobacteria</taxon>
        <taxon>Enterobacterales</taxon>
        <taxon>Morganellaceae</taxon>
        <taxon>Arsenophonus</taxon>
    </lineage>
</organism>
<evidence type="ECO:0000313" key="2">
    <source>
        <dbReference type="Proteomes" id="UP000295134"/>
    </source>
</evidence>
<dbReference type="GeneID" id="39751075"/>
<dbReference type="EMBL" id="CP038620">
    <property type="protein sequence ID" value="QBY46538.1"/>
    <property type="molecule type" value="Genomic_DNA"/>
</dbReference>
<dbReference type="Proteomes" id="UP000295134">
    <property type="component" value="Plasmid pArsFIN8"/>
</dbReference>
<geneLocation type="plasmid" evidence="2">
    <name>parsfin8</name>
</geneLocation>
<protein>
    <recommendedName>
        <fullName evidence="3">Transposase</fullName>
    </recommendedName>
</protein>
<name>A0A4P7L9N6_9GAMM</name>
<proteinExistence type="predicted"/>
<dbReference type="RefSeq" id="WP_210409136.1">
    <property type="nucleotide sequence ID" value="NZ_CP038620.1"/>
</dbReference>
<gene>
    <name evidence="1" type="ORF">ArsFIN_51490</name>
</gene>
<evidence type="ECO:0000313" key="1">
    <source>
        <dbReference type="EMBL" id="QBY46538.1"/>
    </source>
</evidence>
<accession>A0A4P7L9N6</accession>